<dbReference type="RefSeq" id="WP_263071429.1">
    <property type="nucleotide sequence ID" value="NZ_JAOUSF010000001.1"/>
</dbReference>
<gene>
    <name evidence="2" type="ORF">OEV98_01815</name>
</gene>
<evidence type="ECO:0000259" key="1">
    <source>
        <dbReference type="PROSITE" id="PS50943"/>
    </source>
</evidence>
<dbReference type="InterPro" id="IPR010982">
    <property type="entry name" value="Lambda_DNA-bd_dom_sf"/>
</dbReference>
<feature type="domain" description="HTH cro/C1-type" evidence="1">
    <location>
        <begin position="6"/>
        <end position="33"/>
    </location>
</feature>
<dbReference type="InterPro" id="IPR001387">
    <property type="entry name" value="Cro/C1-type_HTH"/>
</dbReference>
<dbReference type="PROSITE" id="PS50943">
    <property type="entry name" value="HTH_CROC1"/>
    <property type="match status" value="1"/>
</dbReference>
<organism evidence="2 3">
    <name type="scientific">Perspicuibacillus lycopersici</name>
    <dbReference type="NCBI Taxonomy" id="1325689"/>
    <lineage>
        <taxon>Bacteria</taxon>
        <taxon>Bacillati</taxon>
        <taxon>Bacillota</taxon>
        <taxon>Bacilli</taxon>
        <taxon>Bacillales</taxon>
        <taxon>Bacillaceae</taxon>
        <taxon>Perspicuibacillus</taxon>
    </lineage>
</organism>
<accession>A0AAE3LS20</accession>
<protein>
    <submittedName>
        <fullName evidence="2">Helix-turn-helix domain-containing protein</fullName>
    </submittedName>
</protein>
<dbReference type="Proteomes" id="UP001209318">
    <property type="component" value="Unassembled WGS sequence"/>
</dbReference>
<dbReference type="CDD" id="cd00093">
    <property type="entry name" value="HTH_XRE"/>
    <property type="match status" value="1"/>
</dbReference>
<dbReference type="EMBL" id="JAOUSF010000001">
    <property type="protein sequence ID" value="MCU9612298.1"/>
    <property type="molecule type" value="Genomic_DNA"/>
</dbReference>
<name>A0AAE3LS20_9BACI</name>
<evidence type="ECO:0000313" key="3">
    <source>
        <dbReference type="Proteomes" id="UP001209318"/>
    </source>
</evidence>
<keyword evidence="3" id="KW-1185">Reference proteome</keyword>
<dbReference type="SUPFAM" id="SSF47413">
    <property type="entry name" value="lambda repressor-like DNA-binding domains"/>
    <property type="match status" value="1"/>
</dbReference>
<dbReference type="Pfam" id="PF01381">
    <property type="entry name" value="HTH_3"/>
    <property type="match status" value="1"/>
</dbReference>
<dbReference type="Gene3D" id="1.10.260.40">
    <property type="entry name" value="lambda repressor-like DNA-binding domains"/>
    <property type="match status" value="1"/>
</dbReference>
<evidence type="ECO:0000313" key="2">
    <source>
        <dbReference type="EMBL" id="MCU9612298.1"/>
    </source>
</evidence>
<proteinExistence type="predicted"/>
<reference evidence="2" key="1">
    <citation type="submission" date="2022-10" db="EMBL/GenBank/DDBJ databases">
        <title>Description of Fervidibacillus gen. nov. in the family Fervidibacillaceae fam. nov. with two species, Fervidibacillus albus sp. nov., and Fervidibacillus halotolerans sp. nov., isolated from tidal flat sediments.</title>
        <authorList>
            <person name="Kwon K.K."/>
            <person name="Yang S.-H."/>
        </authorList>
    </citation>
    <scope>NUCLEOTIDE SEQUENCE</scope>
    <source>
        <strain evidence="2">JCM 19140</strain>
    </source>
</reference>
<dbReference type="GO" id="GO:0003677">
    <property type="term" value="F:DNA binding"/>
    <property type="evidence" value="ECO:0007669"/>
    <property type="project" value="InterPro"/>
</dbReference>
<sequence>MINRNLKNLRIRYKLTQEEVAERLNVSRQVIAK</sequence>
<dbReference type="AlphaFoldDB" id="A0AAE3LS20"/>
<comment type="caution">
    <text evidence="2">The sequence shown here is derived from an EMBL/GenBank/DDBJ whole genome shotgun (WGS) entry which is preliminary data.</text>
</comment>